<gene>
    <name evidence="3" type="ORF">SAMN04489725_101121</name>
</gene>
<keyword evidence="2" id="KW-0812">Transmembrane</keyword>
<proteinExistence type="predicted"/>
<dbReference type="EMBL" id="FNOJ01000001">
    <property type="protein sequence ID" value="SDW03077.1"/>
    <property type="molecule type" value="Genomic_DNA"/>
</dbReference>
<dbReference type="RefSeq" id="WP_074691211.1">
    <property type="nucleotide sequence ID" value="NZ_FNOJ01000001.1"/>
</dbReference>
<name>A0A1H2Q791_9BACL</name>
<keyword evidence="4" id="KW-1185">Reference proteome</keyword>
<keyword evidence="2" id="KW-1133">Transmembrane helix</keyword>
<feature type="region of interest" description="Disordered" evidence="1">
    <location>
        <begin position="74"/>
        <end position="131"/>
    </location>
</feature>
<dbReference type="STRING" id="89784.SAMN04489725_101121"/>
<feature type="transmembrane region" description="Helical" evidence="2">
    <location>
        <begin position="49"/>
        <end position="68"/>
    </location>
</feature>
<evidence type="ECO:0000256" key="1">
    <source>
        <dbReference type="SAM" id="MobiDB-lite"/>
    </source>
</evidence>
<evidence type="ECO:0000313" key="3">
    <source>
        <dbReference type="EMBL" id="SDW03077.1"/>
    </source>
</evidence>
<feature type="compositionally biased region" description="Polar residues" evidence="1">
    <location>
        <begin position="74"/>
        <end position="93"/>
    </location>
</feature>
<evidence type="ECO:0000313" key="4">
    <source>
        <dbReference type="Proteomes" id="UP000182589"/>
    </source>
</evidence>
<feature type="transmembrane region" description="Helical" evidence="2">
    <location>
        <begin position="21"/>
        <end position="43"/>
    </location>
</feature>
<reference evidence="4" key="1">
    <citation type="submission" date="2016-10" db="EMBL/GenBank/DDBJ databases">
        <authorList>
            <person name="Varghese N."/>
        </authorList>
    </citation>
    <scope>NUCLEOTIDE SEQUENCE [LARGE SCALE GENOMIC DNA]</scope>
    <source>
        <strain evidence="4">DSM 12489</strain>
    </source>
</reference>
<organism evidence="3 4">
    <name type="scientific">Alicyclobacillus hesperidum</name>
    <dbReference type="NCBI Taxonomy" id="89784"/>
    <lineage>
        <taxon>Bacteria</taxon>
        <taxon>Bacillati</taxon>
        <taxon>Bacillota</taxon>
        <taxon>Bacilli</taxon>
        <taxon>Bacillales</taxon>
        <taxon>Alicyclobacillaceae</taxon>
        <taxon>Alicyclobacillus</taxon>
    </lineage>
</organism>
<keyword evidence="2" id="KW-0472">Membrane</keyword>
<dbReference type="AlphaFoldDB" id="A0A1H2Q791"/>
<protein>
    <submittedName>
        <fullName evidence="3">Uncharacterized protein</fullName>
    </submittedName>
</protein>
<feature type="compositionally biased region" description="Polar residues" evidence="1">
    <location>
        <begin position="102"/>
        <end position="121"/>
    </location>
</feature>
<evidence type="ECO:0000256" key="2">
    <source>
        <dbReference type="SAM" id="Phobius"/>
    </source>
</evidence>
<accession>A0A1H2Q791</accession>
<dbReference type="Proteomes" id="UP000182589">
    <property type="component" value="Unassembled WGS sequence"/>
</dbReference>
<sequence>MGISKVLQALVQLAQTKRLTTLVIGLLGAAKLITDALGLHVITNPEINAIANAVASIVTVISVFMSHAKTSALPSGQASSTVQPGGETATSGTAVKVGSEPVSDQESPNGASVPVSDSPQMASDGYARPSN</sequence>